<keyword evidence="8" id="KW-0482">Metalloprotease</keyword>
<dbReference type="GO" id="GO:0006508">
    <property type="term" value="P:proteolysis"/>
    <property type="evidence" value="ECO:0007669"/>
    <property type="project" value="UniProtKB-KW"/>
</dbReference>
<dbReference type="InterPro" id="IPR037518">
    <property type="entry name" value="MPN"/>
</dbReference>
<keyword evidence="5" id="KW-0833">Ubl conjugation pathway</keyword>
<evidence type="ECO:0000256" key="2">
    <source>
        <dbReference type="ARBA" id="ARBA00010981"/>
    </source>
</evidence>
<evidence type="ECO:0000313" key="12">
    <source>
        <dbReference type="EMBL" id="KAF8477669.1"/>
    </source>
</evidence>
<keyword evidence="13" id="KW-1185">Reference proteome</keyword>
<protein>
    <recommendedName>
        <fullName evidence="11">MPN domain-containing protein</fullName>
    </recommendedName>
</protein>
<feature type="compositionally biased region" description="Basic and acidic residues" evidence="9">
    <location>
        <begin position="390"/>
        <end position="402"/>
    </location>
</feature>
<sequence>MCHVCVSNPCFLVLVSCADQIDMQHEQEILDDLSELETSIMTRYEQYEQGQEYSSSLMSQAPVFNPTQKPLVAHRGINSHNMDTVPVSASFPASASPSAITSSPITTSSSQLGTVRYPSSVMSQHQTSQDHYPSHVLSSDRPHHGLDPKLLAVSFPRDCLDRFISIASINTAQNRETCGLLLGKDKGRRYVVTTLLIPKQHSTSDTCAMDEEELVTRFTEERSLITLGWIHTHPMQSCFMSSVDLHTHSGFQRMLPESFAVVCAPNSTPNFGIFRLTDPQGLQTILECQASEAFHSHPEWPIYTDADKGHVQIRDLPLEIVDLRVHPALESMGGGEVLITSSSSHIALAPPSEYTLEVLEGSSTRCRHSETAGDGEEEEEEAPNAARTVAGHDEPISEPETRKQRHAVLPASNPPAQRNAGLALLTDSSPHLEVNKHNRTLAPRNATFTQAVAHPTVKVSGGFDVSYRAPGPEWQSQQADYHRILQDKFDASGPRRGHRYSDTDEASTHNVDDGNSLPNLVDADNESNESYSGRHSLKSVSTFSTSSTVSPTSSQATSIPN</sequence>
<dbReference type="AlphaFoldDB" id="A0A9P5MSI5"/>
<evidence type="ECO:0000256" key="3">
    <source>
        <dbReference type="ARBA" id="ARBA00022670"/>
    </source>
</evidence>
<dbReference type="InterPro" id="IPR044098">
    <property type="entry name" value="STAMBP/STALP-like_MPN"/>
</dbReference>
<dbReference type="Pfam" id="PF01398">
    <property type="entry name" value="JAB"/>
    <property type="match status" value="1"/>
</dbReference>
<keyword evidence="4" id="KW-0479">Metal-binding</keyword>
<dbReference type="EMBL" id="WHVB01000013">
    <property type="protein sequence ID" value="KAF8477669.1"/>
    <property type="molecule type" value="Genomic_DNA"/>
</dbReference>
<comment type="caution">
    <text evidence="12">The sequence shown here is derived from an EMBL/GenBank/DDBJ whole genome shotgun (WGS) entry which is preliminary data.</text>
</comment>
<feature type="domain" description="MPN" evidence="11">
    <location>
        <begin position="152"/>
        <end position="280"/>
    </location>
</feature>
<evidence type="ECO:0000313" key="13">
    <source>
        <dbReference type="Proteomes" id="UP000759537"/>
    </source>
</evidence>
<feature type="chain" id="PRO_5040510465" description="MPN domain-containing protein" evidence="10">
    <location>
        <begin position="18"/>
        <end position="561"/>
    </location>
</feature>
<evidence type="ECO:0000256" key="5">
    <source>
        <dbReference type="ARBA" id="ARBA00022786"/>
    </source>
</evidence>
<dbReference type="SUPFAM" id="SSF102712">
    <property type="entry name" value="JAB1/MPN domain"/>
    <property type="match status" value="1"/>
</dbReference>
<dbReference type="CDD" id="cd08066">
    <property type="entry name" value="MPN_AMSH_like"/>
    <property type="match status" value="1"/>
</dbReference>
<feature type="signal peptide" evidence="10">
    <location>
        <begin position="1"/>
        <end position="17"/>
    </location>
</feature>
<dbReference type="OrthoDB" id="3640at2759"/>
<accession>A0A9P5MSI5</accession>
<dbReference type="PANTHER" id="PTHR12947">
    <property type="entry name" value="AMSH-LIKE PROTEASE"/>
    <property type="match status" value="1"/>
</dbReference>
<dbReference type="GO" id="GO:0005768">
    <property type="term" value="C:endosome"/>
    <property type="evidence" value="ECO:0007669"/>
    <property type="project" value="TreeGrafter"/>
</dbReference>
<evidence type="ECO:0000256" key="10">
    <source>
        <dbReference type="SAM" id="SignalP"/>
    </source>
</evidence>
<keyword evidence="3" id="KW-0645">Protease</keyword>
<dbReference type="GO" id="GO:0016020">
    <property type="term" value="C:membrane"/>
    <property type="evidence" value="ECO:0007669"/>
    <property type="project" value="TreeGrafter"/>
</dbReference>
<dbReference type="SMART" id="SM00232">
    <property type="entry name" value="JAB_MPN"/>
    <property type="match status" value="1"/>
</dbReference>
<evidence type="ECO:0000256" key="6">
    <source>
        <dbReference type="ARBA" id="ARBA00022801"/>
    </source>
</evidence>
<dbReference type="GO" id="GO:0070536">
    <property type="term" value="P:protein K63-linked deubiquitination"/>
    <property type="evidence" value="ECO:0007669"/>
    <property type="project" value="InterPro"/>
</dbReference>
<evidence type="ECO:0000256" key="9">
    <source>
        <dbReference type="SAM" id="MobiDB-lite"/>
    </source>
</evidence>
<evidence type="ECO:0000256" key="1">
    <source>
        <dbReference type="ARBA" id="ARBA00001947"/>
    </source>
</evidence>
<evidence type="ECO:0000256" key="8">
    <source>
        <dbReference type="ARBA" id="ARBA00023049"/>
    </source>
</evidence>
<reference evidence="12" key="1">
    <citation type="submission" date="2019-10" db="EMBL/GenBank/DDBJ databases">
        <authorList>
            <consortium name="DOE Joint Genome Institute"/>
            <person name="Kuo A."/>
            <person name="Miyauchi S."/>
            <person name="Kiss E."/>
            <person name="Drula E."/>
            <person name="Kohler A."/>
            <person name="Sanchez-Garcia M."/>
            <person name="Andreopoulos B."/>
            <person name="Barry K.W."/>
            <person name="Bonito G."/>
            <person name="Buee M."/>
            <person name="Carver A."/>
            <person name="Chen C."/>
            <person name="Cichocki N."/>
            <person name="Clum A."/>
            <person name="Culley D."/>
            <person name="Crous P.W."/>
            <person name="Fauchery L."/>
            <person name="Girlanda M."/>
            <person name="Hayes R."/>
            <person name="Keri Z."/>
            <person name="LaButti K."/>
            <person name="Lipzen A."/>
            <person name="Lombard V."/>
            <person name="Magnuson J."/>
            <person name="Maillard F."/>
            <person name="Morin E."/>
            <person name="Murat C."/>
            <person name="Nolan M."/>
            <person name="Ohm R."/>
            <person name="Pangilinan J."/>
            <person name="Pereira M."/>
            <person name="Perotto S."/>
            <person name="Peter M."/>
            <person name="Riley R."/>
            <person name="Sitrit Y."/>
            <person name="Stielow B."/>
            <person name="Szollosi G."/>
            <person name="Zifcakova L."/>
            <person name="Stursova M."/>
            <person name="Spatafora J.W."/>
            <person name="Tedersoo L."/>
            <person name="Vaario L.-M."/>
            <person name="Yamada A."/>
            <person name="Yan M."/>
            <person name="Wang P."/>
            <person name="Xu J."/>
            <person name="Bruns T."/>
            <person name="Baldrian P."/>
            <person name="Vilgalys R."/>
            <person name="Henrissat B."/>
            <person name="Grigoriev I.V."/>
            <person name="Hibbett D."/>
            <person name="Nagy L.G."/>
            <person name="Martin F.M."/>
        </authorList>
    </citation>
    <scope>NUCLEOTIDE SEQUENCE</scope>
    <source>
        <strain evidence="12">Prilba</strain>
    </source>
</reference>
<keyword evidence="10" id="KW-0732">Signal</keyword>
<evidence type="ECO:0000259" key="11">
    <source>
        <dbReference type="PROSITE" id="PS50249"/>
    </source>
</evidence>
<proteinExistence type="inferred from homology"/>
<evidence type="ECO:0000256" key="7">
    <source>
        <dbReference type="ARBA" id="ARBA00022833"/>
    </source>
</evidence>
<dbReference type="GO" id="GO:0061578">
    <property type="term" value="F:K63-linked deubiquitinase activity"/>
    <property type="evidence" value="ECO:0007669"/>
    <property type="project" value="InterPro"/>
</dbReference>
<dbReference type="InterPro" id="IPR000555">
    <property type="entry name" value="JAMM/MPN+_dom"/>
</dbReference>
<dbReference type="Proteomes" id="UP000759537">
    <property type="component" value="Unassembled WGS sequence"/>
</dbReference>
<feature type="compositionally biased region" description="Low complexity" evidence="9">
    <location>
        <begin position="538"/>
        <end position="561"/>
    </location>
</feature>
<keyword evidence="7" id="KW-0862">Zinc</keyword>
<comment type="cofactor">
    <cofactor evidence="1">
        <name>Zn(2+)</name>
        <dbReference type="ChEBI" id="CHEBI:29105"/>
    </cofactor>
</comment>
<feature type="region of interest" description="Disordered" evidence="9">
    <location>
        <begin position="489"/>
        <end position="561"/>
    </location>
</feature>
<gene>
    <name evidence="12" type="ORF">DFH94DRAFT_671895</name>
</gene>
<reference evidence="12" key="2">
    <citation type="journal article" date="2020" name="Nat. Commun.">
        <title>Large-scale genome sequencing of mycorrhizal fungi provides insights into the early evolution of symbiotic traits.</title>
        <authorList>
            <person name="Miyauchi S."/>
            <person name="Kiss E."/>
            <person name="Kuo A."/>
            <person name="Drula E."/>
            <person name="Kohler A."/>
            <person name="Sanchez-Garcia M."/>
            <person name="Morin E."/>
            <person name="Andreopoulos B."/>
            <person name="Barry K.W."/>
            <person name="Bonito G."/>
            <person name="Buee M."/>
            <person name="Carver A."/>
            <person name="Chen C."/>
            <person name="Cichocki N."/>
            <person name="Clum A."/>
            <person name="Culley D."/>
            <person name="Crous P.W."/>
            <person name="Fauchery L."/>
            <person name="Girlanda M."/>
            <person name="Hayes R.D."/>
            <person name="Keri Z."/>
            <person name="LaButti K."/>
            <person name="Lipzen A."/>
            <person name="Lombard V."/>
            <person name="Magnuson J."/>
            <person name="Maillard F."/>
            <person name="Murat C."/>
            <person name="Nolan M."/>
            <person name="Ohm R.A."/>
            <person name="Pangilinan J."/>
            <person name="Pereira M.F."/>
            <person name="Perotto S."/>
            <person name="Peter M."/>
            <person name="Pfister S."/>
            <person name="Riley R."/>
            <person name="Sitrit Y."/>
            <person name="Stielow J.B."/>
            <person name="Szollosi G."/>
            <person name="Zifcakova L."/>
            <person name="Stursova M."/>
            <person name="Spatafora J.W."/>
            <person name="Tedersoo L."/>
            <person name="Vaario L.M."/>
            <person name="Yamada A."/>
            <person name="Yan M."/>
            <person name="Wang P."/>
            <person name="Xu J."/>
            <person name="Bruns T."/>
            <person name="Baldrian P."/>
            <person name="Vilgalys R."/>
            <person name="Dunand C."/>
            <person name="Henrissat B."/>
            <person name="Grigoriev I.V."/>
            <person name="Hibbett D."/>
            <person name="Nagy L.G."/>
            <person name="Martin F.M."/>
        </authorList>
    </citation>
    <scope>NUCLEOTIDE SEQUENCE</scope>
    <source>
        <strain evidence="12">Prilba</strain>
    </source>
</reference>
<feature type="compositionally biased region" description="Acidic residues" evidence="9">
    <location>
        <begin position="373"/>
        <end position="382"/>
    </location>
</feature>
<name>A0A9P5MSI5_9AGAM</name>
<dbReference type="PROSITE" id="PS50249">
    <property type="entry name" value="MPN"/>
    <property type="match status" value="1"/>
</dbReference>
<comment type="similarity">
    <text evidence="2">Belongs to the peptidase M67C family.</text>
</comment>
<dbReference type="Gene3D" id="3.40.140.10">
    <property type="entry name" value="Cytidine Deaminase, domain 2"/>
    <property type="match status" value="1"/>
</dbReference>
<dbReference type="GO" id="GO:0046872">
    <property type="term" value="F:metal ion binding"/>
    <property type="evidence" value="ECO:0007669"/>
    <property type="project" value="UniProtKB-KW"/>
</dbReference>
<evidence type="ECO:0000256" key="4">
    <source>
        <dbReference type="ARBA" id="ARBA00022723"/>
    </source>
</evidence>
<keyword evidence="6" id="KW-0378">Hydrolase</keyword>
<dbReference type="GO" id="GO:0140492">
    <property type="term" value="F:metal-dependent deubiquitinase activity"/>
    <property type="evidence" value="ECO:0007669"/>
    <property type="project" value="InterPro"/>
</dbReference>
<feature type="compositionally biased region" description="Basic and acidic residues" evidence="9">
    <location>
        <begin position="499"/>
        <end position="512"/>
    </location>
</feature>
<feature type="compositionally biased region" description="Polar residues" evidence="9">
    <location>
        <begin position="120"/>
        <end position="131"/>
    </location>
</feature>
<organism evidence="12 13">
    <name type="scientific">Russula ochroleuca</name>
    <dbReference type="NCBI Taxonomy" id="152965"/>
    <lineage>
        <taxon>Eukaryota</taxon>
        <taxon>Fungi</taxon>
        <taxon>Dikarya</taxon>
        <taxon>Basidiomycota</taxon>
        <taxon>Agaricomycotina</taxon>
        <taxon>Agaricomycetes</taxon>
        <taxon>Russulales</taxon>
        <taxon>Russulaceae</taxon>
        <taxon>Russula</taxon>
    </lineage>
</organism>
<feature type="region of interest" description="Disordered" evidence="9">
    <location>
        <begin position="120"/>
        <end position="140"/>
    </location>
</feature>
<dbReference type="PANTHER" id="PTHR12947:SF13">
    <property type="entry name" value="FI19924P1"/>
    <property type="match status" value="1"/>
</dbReference>
<feature type="region of interest" description="Disordered" evidence="9">
    <location>
        <begin position="361"/>
        <end position="405"/>
    </location>
</feature>